<dbReference type="GO" id="GO:0000166">
    <property type="term" value="F:nucleotide binding"/>
    <property type="evidence" value="ECO:0007669"/>
    <property type="project" value="UniProtKB-KW"/>
</dbReference>
<gene>
    <name evidence="11" type="ORF">C882_2239</name>
</gene>
<accession>K9GNF9</accession>
<organism evidence="11 12">
    <name type="scientific">Caenispirillum salinarum AK4</name>
    <dbReference type="NCBI Taxonomy" id="1238182"/>
    <lineage>
        <taxon>Bacteria</taxon>
        <taxon>Pseudomonadati</taxon>
        <taxon>Pseudomonadota</taxon>
        <taxon>Alphaproteobacteria</taxon>
        <taxon>Rhodospirillales</taxon>
        <taxon>Novispirillaceae</taxon>
        <taxon>Caenispirillum</taxon>
    </lineage>
</organism>
<comment type="similarity">
    <text evidence="8">Belongs to the tRNA nucleotidyltransferase/poly(A) polymerase family.</text>
</comment>
<evidence type="ECO:0000256" key="6">
    <source>
        <dbReference type="ARBA" id="ARBA00022741"/>
    </source>
</evidence>
<dbReference type="OrthoDB" id="9805698at2"/>
<evidence type="ECO:0000256" key="3">
    <source>
        <dbReference type="ARBA" id="ARBA00022694"/>
    </source>
</evidence>
<dbReference type="InterPro" id="IPR032828">
    <property type="entry name" value="PolyA_RNA-bd"/>
</dbReference>
<reference evidence="11 12" key="1">
    <citation type="journal article" date="2013" name="Genome Announc.">
        <title>Draft Genome Sequence of an Alphaproteobacterium, Caenispirillum salinarum AK4(T), Isolated from a Solar Saltern.</title>
        <authorList>
            <person name="Khatri I."/>
            <person name="Singh A."/>
            <person name="Korpole S."/>
            <person name="Pinnaka A.K."/>
            <person name="Subramanian S."/>
        </authorList>
    </citation>
    <scope>NUCLEOTIDE SEQUENCE [LARGE SCALE GENOMIC DNA]</scope>
    <source>
        <strain evidence="11 12">AK4</strain>
    </source>
</reference>
<sequence length="451" mass="49921">MAEIDYRHTGGQTRETAHATLETLLGQERAPVGQLHPQDWMQDARTRAVVRALTAGGAEVRFVGGCVRDALLHKAIKDIDIATQETPEVVIQRLQDAGLKAVPTGLEHGTVTAVADGLSIEVTTLRRDVKTDGRHAEVAFTTDFREDAARRDFTMNALSATPDGAVFDYFDGLSDLAARVVRFVGRPHERIREDYLRILRFFRFHAHYGEGAAQAEALRACRANAAGLDHLSGERVRDELLKILDAPDPARVLVEMRGETVLDRILPEAAHFDSLRVLSWLETSGLRRPGVEPDALRRLAALVAVDHDGARALAERLKLSNADRDRLAALAAPRTDDPEPDPAADDHGLRVQTYRLGPERLRDRALILWAGERAGTGRLDSARTARWMRLMDVALDWTPPSPPVRGRDILNLGVPPGPRVGDLVRTAEDAWIDSDFRADRQSLLQTLRSRL</sequence>
<dbReference type="eggNOG" id="COG0617">
    <property type="taxonomic scope" value="Bacteria"/>
</dbReference>
<dbReference type="InterPro" id="IPR043519">
    <property type="entry name" value="NT_sf"/>
</dbReference>
<proteinExistence type="inferred from homology"/>
<evidence type="ECO:0000256" key="8">
    <source>
        <dbReference type="RuleBase" id="RU003953"/>
    </source>
</evidence>
<keyword evidence="5" id="KW-0479">Metal-binding</keyword>
<evidence type="ECO:0000256" key="5">
    <source>
        <dbReference type="ARBA" id="ARBA00022723"/>
    </source>
</evidence>
<dbReference type="SUPFAM" id="SSF81891">
    <property type="entry name" value="Poly A polymerase C-terminal region-like"/>
    <property type="match status" value="1"/>
</dbReference>
<dbReference type="RefSeq" id="WP_009542634.1">
    <property type="nucleotide sequence ID" value="NZ_ANHY01000026.1"/>
</dbReference>
<evidence type="ECO:0000256" key="1">
    <source>
        <dbReference type="ARBA" id="ARBA00001946"/>
    </source>
</evidence>
<keyword evidence="8" id="KW-0694">RNA-binding</keyword>
<feature type="domain" description="Poly A polymerase head" evidence="9">
    <location>
        <begin position="61"/>
        <end position="182"/>
    </location>
</feature>
<keyword evidence="12" id="KW-1185">Reference proteome</keyword>
<dbReference type="InterPro" id="IPR002646">
    <property type="entry name" value="PolA_pol_head_dom"/>
</dbReference>
<evidence type="ECO:0000313" key="12">
    <source>
        <dbReference type="Proteomes" id="UP000009881"/>
    </source>
</evidence>
<comment type="caution">
    <text evidence="11">The sequence shown here is derived from an EMBL/GenBank/DDBJ whole genome shotgun (WGS) entry which is preliminary data.</text>
</comment>
<comment type="cofactor">
    <cofactor evidence="1">
        <name>Mg(2+)</name>
        <dbReference type="ChEBI" id="CHEBI:18420"/>
    </cofactor>
</comment>
<keyword evidence="6" id="KW-0547">Nucleotide-binding</keyword>
<dbReference type="GO" id="GO:0046872">
    <property type="term" value="F:metal ion binding"/>
    <property type="evidence" value="ECO:0007669"/>
    <property type="project" value="UniProtKB-KW"/>
</dbReference>
<dbReference type="PANTHER" id="PTHR46173:SF1">
    <property type="entry name" value="CCA TRNA NUCLEOTIDYLTRANSFERASE 1, MITOCHONDRIAL"/>
    <property type="match status" value="1"/>
</dbReference>
<dbReference type="GO" id="GO:0016779">
    <property type="term" value="F:nucleotidyltransferase activity"/>
    <property type="evidence" value="ECO:0007669"/>
    <property type="project" value="UniProtKB-KW"/>
</dbReference>
<evidence type="ECO:0000259" key="9">
    <source>
        <dbReference type="Pfam" id="PF01743"/>
    </source>
</evidence>
<feature type="domain" description="tRNA nucleotidyltransferase/poly(A) polymerase RNA and SrmB- binding" evidence="10">
    <location>
        <begin position="216"/>
        <end position="270"/>
    </location>
</feature>
<dbReference type="Gene3D" id="1.10.3090.10">
    <property type="entry name" value="cca-adding enzyme, domain 2"/>
    <property type="match status" value="1"/>
</dbReference>
<dbReference type="Proteomes" id="UP000009881">
    <property type="component" value="Unassembled WGS sequence"/>
</dbReference>
<dbReference type="AlphaFoldDB" id="K9GNF9"/>
<dbReference type="GO" id="GO:0000049">
    <property type="term" value="F:tRNA binding"/>
    <property type="evidence" value="ECO:0007669"/>
    <property type="project" value="TreeGrafter"/>
</dbReference>
<dbReference type="PATRIC" id="fig|1238182.3.peg.4193"/>
<dbReference type="Pfam" id="PF01743">
    <property type="entry name" value="PolyA_pol"/>
    <property type="match status" value="1"/>
</dbReference>
<dbReference type="PANTHER" id="PTHR46173">
    <property type="entry name" value="CCA TRNA NUCLEOTIDYLTRANSFERASE 1, MITOCHONDRIAL"/>
    <property type="match status" value="1"/>
</dbReference>
<keyword evidence="2 8" id="KW-0808">Transferase</keyword>
<dbReference type="STRING" id="1238182.C882_2239"/>
<dbReference type="SUPFAM" id="SSF81301">
    <property type="entry name" value="Nucleotidyltransferase"/>
    <property type="match status" value="1"/>
</dbReference>
<dbReference type="GO" id="GO:0008033">
    <property type="term" value="P:tRNA processing"/>
    <property type="evidence" value="ECO:0007669"/>
    <property type="project" value="UniProtKB-KW"/>
</dbReference>
<name>K9GNF9_9PROT</name>
<dbReference type="CDD" id="cd05398">
    <property type="entry name" value="NT_ClassII-CCAase"/>
    <property type="match status" value="1"/>
</dbReference>
<evidence type="ECO:0000256" key="4">
    <source>
        <dbReference type="ARBA" id="ARBA00022695"/>
    </source>
</evidence>
<evidence type="ECO:0000313" key="11">
    <source>
        <dbReference type="EMBL" id="EKV26612.1"/>
    </source>
</evidence>
<dbReference type="InterPro" id="IPR050264">
    <property type="entry name" value="Bact_CCA-adding_enz_type3_sf"/>
</dbReference>
<dbReference type="EMBL" id="ANHY01000026">
    <property type="protein sequence ID" value="EKV26612.1"/>
    <property type="molecule type" value="Genomic_DNA"/>
</dbReference>
<dbReference type="Gene3D" id="3.30.460.10">
    <property type="entry name" value="Beta Polymerase, domain 2"/>
    <property type="match status" value="1"/>
</dbReference>
<evidence type="ECO:0000256" key="7">
    <source>
        <dbReference type="ARBA" id="ARBA00022842"/>
    </source>
</evidence>
<keyword evidence="7" id="KW-0460">Magnesium</keyword>
<dbReference type="Pfam" id="PF12627">
    <property type="entry name" value="PolyA_pol_RNAbd"/>
    <property type="match status" value="1"/>
</dbReference>
<evidence type="ECO:0000256" key="2">
    <source>
        <dbReference type="ARBA" id="ARBA00022679"/>
    </source>
</evidence>
<protein>
    <submittedName>
        <fullName evidence="11">tRNA nucleotidyltransferase</fullName>
    </submittedName>
</protein>
<keyword evidence="4" id="KW-0548">Nucleotidyltransferase</keyword>
<evidence type="ECO:0000259" key="10">
    <source>
        <dbReference type="Pfam" id="PF12627"/>
    </source>
</evidence>
<keyword evidence="3" id="KW-0819">tRNA processing</keyword>